<dbReference type="Pfam" id="PF00134">
    <property type="entry name" value="Cyclin_N"/>
    <property type="match status" value="1"/>
</dbReference>
<feature type="region of interest" description="Disordered" evidence="16">
    <location>
        <begin position="977"/>
        <end position="1037"/>
    </location>
</feature>
<feature type="compositionally biased region" description="Polar residues" evidence="16">
    <location>
        <begin position="801"/>
        <end position="814"/>
    </location>
</feature>
<dbReference type="InterPro" id="IPR013763">
    <property type="entry name" value="Cyclin-like_dom"/>
</dbReference>
<dbReference type="Pfam" id="PF15764">
    <property type="entry name" value="DUF4693"/>
    <property type="match status" value="2"/>
</dbReference>
<feature type="domain" description="Cyclin-like" evidence="17">
    <location>
        <begin position="234"/>
        <end position="318"/>
    </location>
</feature>
<dbReference type="GO" id="GO:0005814">
    <property type="term" value="C:centriole"/>
    <property type="evidence" value="ECO:0007669"/>
    <property type="project" value="UniProtKB-SubCell"/>
</dbReference>
<evidence type="ECO:0000256" key="7">
    <source>
        <dbReference type="ARBA" id="ARBA00022618"/>
    </source>
</evidence>
<proteinExistence type="inferred from homology"/>
<evidence type="ECO:0000256" key="2">
    <source>
        <dbReference type="ARBA" id="ARBA00004123"/>
    </source>
</evidence>
<feature type="region of interest" description="Disordered" evidence="16">
    <location>
        <begin position="784"/>
        <end position="844"/>
    </location>
</feature>
<feature type="compositionally biased region" description="Polar residues" evidence="16">
    <location>
        <begin position="504"/>
        <end position="513"/>
    </location>
</feature>
<dbReference type="PANTHER" id="PTHR14870">
    <property type="entry name" value="TUBULIN EPSILON AND DELTA COMPLEX PROTEIN 2"/>
    <property type="match status" value="1"/>
</dbReference>
<evidence type="ECO:0000256" key="10">
    <source>
        <dbReference type="ARBA" id="ARBA00023127"/>
    </source>
</evidence>
<dbReference type="CDD" id="cd20521">
    <property type="entry name" value="CYCLIN_CCNF_rpt1"/>
    <property type="match status" value="1"/>
</dbReference>
<feature type="region of interest" description="Disordered" evidence="16">
    <location>
        <begin position="466"/>
        <end position="513"/>
    </location>
</feature>
<keyword evidence="6" id="KW-0963">Cytoplasm</keyword>
<dbReference type="InterPro" id="IPR006671">
    <property type="entry name" value="Cyclin_N"/>
</dbReference>
<evidence type="ECO:0000256" key="9">
    <source>
        <dbReference type="ARBA" id="ARBA00022786"/>
    </source>
</evidence>
<evidence type="ECO:0000256" key="14">
    <source>
        <dbReference type="ARBA" id="ARBA00064437"/>
    </source>
</evidence>
<comment type="subunit">
    <text evidence="14">Component of the SCF(CCNF) complex consisting of CUL1, RBX1, SKP1 and CCNF. Interacts with SKP1. Interacts with CUL1. Interacts with CCNB1; interaction is required for nuclear localization of CCNB1. Interacts with CCP110; this interaction leads to CCP110 ubiquitination and degradation via the proteasome pathway. Interacts (via the Cyclin N-terminal domain) with MYBL2/BMYB. Interacts with FZR1/CDH1 (via N-terminus). Interacts with RRM2 (via Cy motif and when phosphorylated at 'Thr-33'); the interaction occurs exclusively in G2 and early M. Interacts with CDC6 (via Cy motif); the interaction takes place during G2 and M phase.</text>
</comment>
<comment type="subcellular location">
    <subcellularLocation>
        <location evidence="1">Cytoplasm</location>
        <location evidence="1">Cytoskeleton</location>
        <location evidence="1">Microtubule organizing center</location>
        <location evidence="1">Centrosome</location>
        <location evidence="1">Centriole</location>
    </subcellularLocation>
    <subcellularLocation>
        <location evidence="3">Cytoplasm</location>
        <location evidence="3">Perinuclear region</location>
    </subcellularLocation>
    <subcellularLocation>
        <location evidence="2">Nucleus</location>
    </subcellularLocation>
</comment>
<organism evidence="19 20">
    <name type="scientific">Sciurus carolinensis</name>
    <name type="common">Eastern gray squirrel</name>
    <dbReference type="NCBI Taxonomy" id="30640"/>
    <lineage>
        <taxon>Eukaryota</taxon>
        <taxon>Metazoa</taxon>
        <taxon>Chordata</taxon>
        <taxon>Craniata</taxon>
        <taxon>Vertebrata</taxon>
        <taxon>Euteleostomi</taxon>
        <taxon>Mammalia</taxon>
        <taxon>Eutheria</taxon>
        <taxon>Euarchontoglires</taxon>
        <taxon>Glires</taxon>
        <taxon>Rodentia</taxon>
        <taxon>Sciuromorpha</taxon>
        <taxon>Sciuridae</taxon>
        <taxon>Sciurinae</taxon>
        <taxon>Sciurini</taxon>
        <taxon>Sciurus</taxon>
    </lineage>
</organism>
<comment type="caution">
    <text evidence="19">The sequence shown here is derived from an EMBL/GenBank/DDBJ whole genome shotgun (WGS) entry which is preliminary data.</text>
</comment>
<evidence type="ECO:0000313" key="20">
    <source>
        <dbReference type="Proteomes" id="UP001166674"/>
    </source>
</evidence>
<evidence type="ECO:0000256" key="6">
    <source>
        <dbReference type="ARBA" id="ARBA00022490"/>
    </source>
</evidence>
<dbReference type="SUPFAM" id="SSF47954">
    <property type="entry name" value="Cyclin-like"/>
    <property type="match status" value="2"/>
</dbReference>
<evidence type="ECO:0000259" key="17">
    <source>
        <dbReference type="SMART" id="SM00385"/>
    </source>
</evidence>
<dbReference type="SMART" id="SM00385">
    <property type="entry name" value="CYCLIN"/>
    <property type="match status" value="2"/>
</dbReference>
<evidence type="ECO:0000256" key="3">
    <source>
        <dbReference type="ARBA" id="ARBA00004556"/>
    </source>
</evidence>
<feature type="compositionally biased region" description="Low complexity" evidence="16">
    <location>
        <begin position="1008"/>
        <end position="1020"/>
    </location>
</feature>
<keyword evidence="7" id="KW-0132">Cell division</keyword>
<evidence type="ECO:0000259" key="18">
    <source>
        <dbReference type="SMART" id="SM01332"/>
    </source>
</evidence>
<dbReference type="SMART" id="SM01332">
    <property type="entry name" value="Cyclin_C"/>
    <property type="match status" value="1"/>
</dbReference>
<keyword evidence="12" id="KW-0539">Nucleus</keyword>
<dbReference type="PROSITE" id="PS00292">
    <property type="entry name" value="CYCLINS"/>
    <property type="match status" value="1"/>
</dbReference>
<feature type="domain" description="Cyclin C-terminal" evidence="18">
    <location>
        <begin position="327"/>
        <end position="450"/>
    </location>
</feature>
<dbReference type="GO" id="GO:0010826">
    <property type="term" value="P:negative regulation of centrosome duplication"/>
    <property type="evidence" value="ECO:0007669"/>
    <property type="project" value="UniProtKB-ARBA"/>
</dbReference>
<evidence type="ECO:0000256" key="4">
    <source>
        <dbReference type="ARBA" id="ARBA00006955"/>
    </source>
</evidence>
<feature type="compositionally biased region" description="Low complexity" evidence="16">
    <location>
        <begin position="815"/>
        <end position="827"/>
    </location>
</feature>
<reference evidence="19" key="1">
    <citation type="submission" date="2020-03" db="EMBL/GenBank/DDBJ databases">
        <title>Studies in the Genomics of Life Span.</title>
        <authorList>
            <person name="Glass D."/>
        </authorList>
    </citation>
    <scope>NUCLEOTIDE SEQUENCE</scope>
    <source>
        <strain evidence="19">SUZIE</strain>
        <tissue evidence="19">Muscle</tissue>
    </source>
</reference>
<sequence length="1314" mass="144769">MLRPRTCGPLSPASRLGFPSAGRKLRRGLVHSHLKYLVDNHASVWACASFQELWPSPKNLKLFERAAEKGNFEAAVKLGIAYLYNEGLSVSDEARAEVNGLKASRFFSLAERLNVSAMPFIWLFIRPPWSVSGSCCKAVVHESLRAECQLQRVSDPGRCLHSFRKLRDYAAKGCWDAQLALAKACANGSQLGLEAKACNEIVCQLFQASQAISKQQVFSVQKGLNDTMRYILIDWLVEVATMKDFTSLCLHLAVECVDRYLRRRLVPRYKLQLLGIACMVICTRFISKEILTIREAVWLTDNTYKYEDLVRMMGEIVSTLEGKIRIPTVVDFKEVLLTLVPVAPRTQHLCSFLCELSLLHTSLSAYAPACLASAALLLARLMHRQTQPWTSQLCDLTGFSFEDLIPCVLSLHKKCFHDDAPKDYRQVSLTAVKQRFEDKRYEEISQEEVLNYSQLCVALGVKQESPEPPSCLSTGEIHTFLSSPSGRRSKRKRENSLQEDRGSFVTTPTAELSSQEETLLGSFLDWSLDCCSGYEGDQESEGEKEGDVTAPSGVLDVTVVYLNPEQHCCQESSDEENCQEDRGHQLPGSQTPPALGPRPLLHSRRDPDKDVTTSGYSSVSSASPTNSVDSSSGGPPLSTSVLSLGSNSDTQPCHHQAKKSCLQCRPPTPPGSSAPQHQVKRQNLSMHSGKDMNSGFLKLLVAELQGALDACAERQRQLDRSLSISRRLLQAWEPAGTLAPEPSPRPENKEEDLTSAYTPSTQDLKELELLTQALEKAVRIRKGISKTGERDRTPRLKSRPISVSSGATASVPPQASSRAGSRASGARPTKGIHQSRVLDKDQPEHRFLSVGDSSHMAIEAQATSCGPGLRHEQMVQSAAPQMAETFTLKEKGLVAELQGALDACAERQRQLDRSLSISRRLLQAWEPAGTLAPEPSPRPENKEEDLTSAYTPSTQDLKELELLTQALEKAVRIRKGISKTGERDRTPRLKSRPISVSSGATASVPPQASSRAGSRASGARPTKGIHQSRVLDKDQPEHRFLSVGDSSHMAIEAQATSCGPGLRHEQMVQSAAPQMAETFTLKEKGTLLQLPVNFRKVASQNSRLWAQLNSTQTSDSTDATSTAKAQFLQKLQGTSGWPGPRLSAMEIEVEAQRLRKACVLLRLRMQQELSSAPADWMQEYSCLLILEGLQAIVGQYLQRLQVLRAAVREQLPGPCLVERPPQASSPCGGGVDPSWSPQLLLYSSTQELQTLATLKLRVAMLDQQIHLEKVLMAELLPLVSTQEPQGLALYRAVHSLLCEGGERFLTILRDDPAY</sequence>
<evidence type="ECO:0000256" key="1">
    <source>
        <dbReference type="ARBA" id="ARBA00004114"/>
    </source>
</evidence>
<evidence type="ECO:0000256" key="13">
    <source>
        <dbReference type="ARBA" id="ARBA00023306"/>
    </source>
</evidence>
<gene>
    <name evidence="19" type="ORF">SUZIE_153635</name>
</gene>
<accession>A0AA41MWZ8</accession>
<feature type="domain" description="Cyclin-like" evidence="17">
    <location>
        <begin position="330"/>
        <end position="413"/>
    </location>
</feature>
<dbReference type="PANTHER" id="PTHR14870:SF1">
    <property type="entry name" value="TUBULIN EPSILON AND DELTA COMPLEX PROTEIN 2"/>
    <property type="match status" value="1"/>
</dbReference>
<keyword evidence="13" id="KW-0131">Cell cycle</keyword>
<dbReference type="CDD" id="cd20522">
    <property type="entry name" value="CYCLIN_CCNF_rpt2"/>
    <property type="match status" value="1"/>
</dbReference>
<name>A0AA41MWZ8_SCICA</name>
<evidence type="ECO:0000256" key="15">
    <source>
        <dbReference type="RuleBase" id="RU000383"/>
    </source>
</evidence>
<dbReference type="GO" id="GO:0051301">
    <property type="term" value="P:cell division"/>
    <property type="evidence" value="ECO:0007669"/>
    <property type="project" value="UniProtKB-KW"/>
</dbReference>
<evidence type="ECO:0000256" key="12">
    <source>
        <dbReference type="ARBA" id="ARBA00023242"/>
    </source>
</evidence>
<dbReference type="EMBL" id="JAATJV010367800">
    <property type="protein sequence ID" value="MBZ3879578.1"/>
    <property type="molecule type" value="Genomic_DNA"/>
</dbReference>
<feature type="compositionally biased region" description="Polar residues" evidence="16">
    <location>
        <begin position="637"/>
        <end position="653"/>
    </location>
</feature>
<dbReference type="Pfam" id="PF02984">
    <property type="entry name" value="Cyclin_C"/>
    <property type="match status" value="1"/>
</dbReference>
<dbReference type="Proteomes" id="UP001166674">
    <property type="component" value="Unassembled WGS sequence"/>
</dbReference>
<keyword evidence="20" id="KW-1185">Reference proteome</keyword>
<evidence type="ECO:0000256" key="11">
    <source>
        <dbReference type="ARBA" id="ARBA00023212"/>
    </source>
</evidence>
<evidence type="ECO:0000256" key="8">
    <source>
        <dbReference type="ARBA" id="ARBA00022776"/>
    </source>
</evidence>
<evidence type="ECO:0000256" key="16">
    <source>
        <dbReference type="SAM" id="MobiDB-lite"/>
    </source>
</evidence>
<feature type="compositionally biased region" description="Polar residues" evidence="16">
    <location>
        <begin position="994"/>
        <end position="1007"/>
    </location>
</feature>
<comment type="similarity">
    <text evidence="4">Belongs to the cyclin family. Cyclin AB subfamily.</text>
</comment>
<keyword evidence="11" id="KW-0206">Cytoskeleton</keyword>
<keyword evidence="8" id="KW-0498">Mitosis</keyword>
<protein>
    <recommendedName>
        <fullName evidence="5">Cyclin-F</fullName>
    </recommendedName>
</protein>
<feature type="compositionally biased region" description="Low complexity" evidence="16">
    <location>
        <begin position="614"/>
        <end position="632"/>
    </location>
</feature>
<feature type="compositionally biased region" description="Polar residues" evidence="16">
    <location>
        <begin position="673"/>
        <end position="686"/>
    </location>
</feature>
<keyword evidence="9" id="KW-0833">Ubl conjugation pathway</keyword>
<dbReference type="GO" id="GO:0048471">
    <property type="term" value="C:perinuclear region of cytoplasm"/>
    <property type="evidence" value="ECO:0007669"/>
    <property type="project" value="UniProtKB-SubCell"/>
</dbReference>
<feature type="region of interest" description="Disordered" evidence="16">
    <location>
        <begin position="571"/>
        <end position="690"/>
    </location>
</feature>
<dbReference type="FunFam" id="1.10.472.10:FF:000038">
    <property type="entry name" value="Cyclin F"/>
    <property type="match status" value="1"/>
</dbReference>
<dbReference type="Gene3D" id="1.10.472.10">
    <property type="entry name" value="Cyclin-like"/>
    <property type="match status" value="2"/>
</dbReference>
<feature type="region of interest" description="Disordered" evidence="16">
    <location>
        <begin position="733"/>
        <end position="762"/>
    </location>
</feature>
<dbReference type="InterPro" id="IPR036915">
    <property type="entry name" value="Cyclin-like_sf"/>
</dbReference>
<feature type="region of interest" description="Disordered" evidence="16">
    <location>
        <begin position="926"/>
        <end position="954"/>
    </location>
</feature>
<evidence type="ECO:0000313" key="19">
    <source>
        <dbReference type="EMBL" id="MBZ3879578.1"/>
    </source>
</evidence>
<dbReference type="InterPro" id="IPR048258">
    <property type="entry name" value="Cyclins_cyclin-box"/>
</dbReference>
<dbReference type="GO" id="GO:0005634">
    <property type="term" value="C:nucleus"/>
    <property type="evidence" value="ECO:0007669"/>
    <property type="project" value="UniProtKB-SubCell"/>
</dbReference>
<evidence type="ECO:0000256" key="5">
    <source>
        <dbReference type="ARBA" id="ARBA00019493"/>
    </source>
</evidence>
<dbReference type="InterPro" id="IPR031518">
    <property type="entry name" value="DUF4693"/>
</dbReference>
<dbReference type="InterPro" id="IPR004367">
    <property type="entry name" value="Cyclin_C-dom"/>
</dbReference>
<dbReference type="FunFam" id="1.10.472.10:FF:000055">
    <property type="entry name" value="Cyclin F"/>
    <property type="match status" value="1"/>
</dbReference>
<keyword evidence="10 15" id="KW-0195">Cyclin</keyword>